<feature type="domain" description="Laminin G" evidence="16">
    <location>
        <begin position="559"/>
        <end position="723"/>
    </location>
</feature>
<feature type="domain" description="EGF-like" evidence="17">
    <location>
        <begin position="1418"/>
        <end position="1455"/>
    </location>
</feature>
<evidence type="ECO:0000256" key="1">
    <source>
        <dbReference type="ARBA" id="ARBA00004245"/>
    </source>
</evidence>
<keyword evidence="3" id="KW-0963">Cytoplasm</keyword>
<feature type="compositionally biased region" description="Low complexity" evidence="13">
    <location>
        <begin position="326"/>
        <end position="347"/>
    </location>
</feature>
<feature type="domain" description="EGF-like" evidence="17">
    <location>
        <begin position="1494"/>
        <end position="1530"/>
    </location>
</feature>
<evidence type="ECO:0000256" key="12">
    <source>
        <dbReference type="PROSITE-ProRule" id="PRU00076"/>
    </source>
</evidence>
<dbReference type="InterPro" id="IPR051022">
    <property type="entry name" value="Notch_Cell-Fate_Det"/>
</dbReference>
<feature type="disulfide bond" evidence="12">
    <location>
        <begin position="1482"/>
        <end position="1491"/>
    </location>
</feature>
<sequence length="1730" mass="182958">TIGAAVRWAHGMSRPLLIAAALLAAIHLVSSAGLCHRNICLNGGTCMVRDDDSFGCRCPTGYGGLICEVSCGCIHGDCDPDTRECHCNKGWIGERCDIEAPRPATPCSRDLDCPSDQRCLETDNSTLICMADPCHSNPCRHGGRCLVVKSEAQCSCPSSFKGKLCEEDVNECLESPCRNGGECINKLGAFECRCTGGFMGATCDIEGCSSLCGGGCVKHEGATGFACACANGTSANPGCIPLSDSACGDCLNGSKCVQITADKFMCLCEPAFTGPACERPAECLVNGAPCGNGGKCVRGLGVTFCQCPQGAFEGANCETAITTTSSSTTSSPPTPTVTVPTMTSSTTAQPRSDPCEHVRCANGGYCLLSNGDPKCACPASFTGTWCESPAGACSSSPCSNGGSCREMGDAEGSFECVCPRGFSGNLCEQVTEVFQSLPTPTPEELSEIPSSTSTPGPPMTTARPPPPATTQLVILPEAAPEVTCAQCVHSSRCVDTDEGSICVCEDGFVGTRCEKTTQSCSSHLCPSPLVCRRSATLTTSKLSCGCPQGFGGSDCSLVSAVSFSQQSLFVHQSPHVMIGSSSGPLPYEVSFSFRTTLREVHLVSGEDLFGTRLYSVFIEDGRLTLNISSTTYTVLATRVNDGEWYELALRKAGKDLLLSLSTSSRHLLTRPLPRPSSFDVFSTRLGKISSSSHFVGCIADFVIDGEYRDMAALPRGVALTRGCTHQSICATSPCGTGECVDQWDSFTCICPPPLLPPLCKDALPPSTFGHDSQISYAHFGINSGVASELKYHSSISFLLRTKQSEAVVMVLGERVEQGDDARDLATFMSLEIRNGTMHGRARVGRKSIVDVDSDTRVDDNEEHLVVLTREKSVLKISIDGVARGEAQLESRFDYPLFTDSLLVGTANGSAHGAFSTDNHFKGSLQDVRVNDLSAVLHPTPIEVKHVGTLQHSSGILEGLISDNLCASTPCVHGRCSLLFNDFTCSCERGFTGRTCDQKDHCVDNSCPAGASCYSHDDGFTCSGPAHFVEASFADFALATGQPTERLAFSIRTNAESGHILTIDDFSISLVEGRLRLGAAGAEPFQLKPRIADGQWRNISIHKNVARIDGQIYGIPRSFSLSLPGASSLRVGATPSLQSFWGCINGLSVESSTPLSFLPDQHPSNGWTAVRRHRIDSSGCQAVPQCGKADQCMNGGRCEDTWNRRVCHCPTGFTGDFCEKELNECATRHCGNGYCVDKIGEAQCVCHVGYTGAFCEIAVDPCESHDKCSNDGVCRRSNATAAAWNCLCLPGHHGATCALEGSAVCSPDSCRNGGRCAAGADGFSCECPEGYIGEQCEIPPSPCHSSPTPCGSHGICEKSTGVSGYKCSCLPGYTGSHCDALVSTCFVSSCSSHGDCEPVLNGTLCHCIAPFSGPSCSLRIGACSLVPCQNDGECVEETSGESSCRCREYYLGDQCEVAGSCLSSPCVHGVCRQRTPTAHTCQCEEGYRGEKCEEEIDMCESSPCANGASCASSKGKFTCTCAPGFDGPLCDHDVDECLSSPCSNGGRCIDRVADFECQCTENFTGRTCDDDVDECKIGGKCVNGACKNTRGSYECACTMGFLGGRCTLRNPCVPDANNRTSHMCVHGDCARPSVKSDGGREWVDSECSCHPPYSGPTCATKAEESRLSLSYVLGPVIAVLVVLALLGCALLIFVLKGKGALQGHYSPSQQEDMGRYPMGTMLKLPPEERLI</sequence>
<keyword evidence="6" id="KW-0677">Repeat</keyword>
<keyword evidence="11" id="KW-0966">Cell projection</keyword>
<feature type="domain" description="EGF-like" evidence="17">
    <location>
        <begin position="725"/>
        <end position="760"/>
    </location>
</feature>
<feature type="compositionally biased region" description="Pro residues" evidence="13">
    <location>
        <begin position="455"/>
        <end position="465"/>
    </location>
</feature>
<dbReference type="FunFam" id="2.10.25.10:FF:000318">
    <property type="entry name" value="Eyes shut homolog"/>
    <property type="match status" value="1"/>
</dbReference>
<feature type="domain" description="EGF-like" evidence="17">
    <location>
        <begin position="1220"/>
        <end position="1255"/>
    </location>
</feature>
<dbReference type="InterPro" id="IPR000742">
    <property type="entry name" value="EGF"/>
</dbReference>
<evidence type="ECO:0000256" key="4">
    <source>
        <dbReference type="ARBA" id="ARBA00022536"/>
    </source>
</evidence>
<feature type="domain" description="EGF-like" evidence="17">
    <location>
        <begin position="1257"/>
        <end position="1297"/>
    </location>
</feature>
<dbReference type="SUPFAM" id="SSF57196">
    <property type="entry name" value="EGF/Laminin"/>
    <property type="match status" value="14"/>
</dbReference>
<dbReference type="PROSITE" id="PS00010">
    <property type="entry name" value="ASX_HYDROXYL"/>
    <property type="match status" value="4"/>
</dbReference>
<keyword evidence="9" id="KW-0325">Glycoprotein</keyword>
<feature type="domain" description="Laminin G" evidence="16">
    <location>
        <begin position="1022"/>
        <end position="1179"/>
    </location>
</feature>
<keyword evidence="4 12" id="KW-0245">EGF-like domain</keyword>
<dbReference type="FunFam" id="2.10.25.10:FF:000123">
    <property type="entry name" value="Crumbs homolog 1 (Drosophila)"/>
    <property type="match status" value="1"/>
</dbReference>
<feature type="disulfide bond" evidence="12">
    <location>
        <begin position="1208"/>
        <end position="1217"/>
    </location>
</feature>
<feature type="signal peptide" evidence="15">
    <location>
        <begin position="1"/>
        <end position="31"/>
    </location>
</feature>
<dbReference type="SUPFAM" id="SSF49899">
    <property type="entry name" value="Concanavalin A-like lectins/glucanases"/>
    <property type="match status" value="3"/>
</dbReference>
<dbReference type="InterPro" id="IPR001881">
    <property type="entry name" value="EGF-like_Ca-bd_dom"/>
</dbReference>
<dbReference type="PROSITE" id="PS01187">
    <property type="entry name" value="EGF_CA"/>
    <property type="match status" value="3"/>
</dbReference>
<evidence type="ECO:0000259" key="16">
    <source>
        <dbReference type="PROSITE" id="PS50025"/>
    </source>
</evidence>
<keyword evidence="10" id="KW-0206">Cytoskeleton</keyword>
<feature type="domain" description="EGF-like" evidence="17">
    <location>
        <begin position="389"/>
        <end position="428"/>
    </location>
</feature>
<feature type="disulfide bond" evidence="12">
    <location>
        <begin position="418"/>
        <end position="427"/>
    </location>
</feature>
<dbReference type="Gene3D" id="2.60.120.200">
    <property type="match status" value="3"/>
</dbReference>
<feature type="domain" description="EGF-like" evidence="17">
    <location>
        <begin position="243"/>
        <end position="278"/>
    </location>
</feature>
<feature type="domain" description="EGF-like" evidence="17">
    <location>
        <begin position="1380"/>
        <end position="1416"/>
    </location>
</feature>
<feature type="disulfide bond" evidence="12">
    <location>
        <begin position="504"/>
        <end position="513"/>
    </location>
</feature>
<dbReference type="InterPro" id="IPR049883">
    <property type="entry name" value="NOTCH1_EGF-like"/>
</dbReference>
<dbReference type="GO" id="GO:0005509">
    <property type="term" value="F:calcium ion binding"/>
    <property type="evidence" value="ECO:0007669"/>
    <property type="project" value="InterPro"/>
</dbReference>
<dbReference type="EMBL" id="BTSY01000006">
    <property type="protein sequence ID" value="GMT31300.1"/>
    <property type="molecule type" value="Genomic_DNA"/>
</dbReference>
<feature type="disulfide bond" evidence="12">
    <location>
        <begin position="1558"/>
        <end position="1567"/>
    </location>
</feature>
<evidence type="ECO:0000256" key="14">
    <source>
        <dbReference type="SAM" id="Phobius"/>
    </source>
</evidence>
<feature type="disulfide bond" evidence="12">
    <location>
        <begin position="1349"/>
        <end position="1366"/>
    </location>
</feature>
<feature type="domain" description="EGF-like" evidence="17">
    <location>
        <begin position="1532"/>
        <end position="1568"/>
    </location>
</feature>
<feature type="disulfide bond" evidence="12">
    <location>
        <begin position="1520"/>
        <end position="1529"/>
    </location>
</feature>
<dbReference type="InterPro" id="IPR013320">
    <property type="entry name" value="ConA-like_dom_sf"/>
</dbReference>
<evidence type="ECO:0000313" key="18">
    <source>
        <dbReference type="EMBL" id="GMT31300.1"/>
    </source>
</evidence>
<dbReference type="SMART" id="SM00282">
    <property type="entry name" value="LamG"/>
    <property type="match status" value="3"/>
</dbReference>
<feature type="domain" description="EGF-like" evidence="17">
    <location>
        <begin position="1338"/>
        <end position="1378"/>
    </location>
</feature>
<feature type="disulfide bond" evidence="12">
    <location>
        <begin position="1596"/>
        <end position="1605"/>
    </location>
</feature>
<accession>A0AAV5WL66</accession>
<dbReference type="PROSITE" id="PS50025">
    <property type="entry name" value="LAM_G_DOMAIN"/>
    <property type="match status" value="3"/>
</dbReference>
<feature type="disulfide bond" evidence="12">
    <location>
        <begin position="1326"/>
        <end position="1335"/>
    </location>
</feature>
<feature type="disulfide bond" evidence="12">
    <location>
        <begin position="965"/>
        <end position="975"/>
    </location>
</feature>
<feature type="disulfide bond" evidence="12">
    <location>
        <begin position="750"/>
        <end position="759"/>
    </location>
</feature>
<evidence type="ECO:0000256" key="10">
    <source>
        <dbReference type="ARBA" id="ARBA00023212"/>
    </source>
</evidence>
<keyword evidence="5 15" id="KW-0732">Signal</keyword>
<dbReference type="GO" id="GO:0016020">
    <property type="term" value="C:membrane"/>
    <property type="evidence" value="ECO:0007669"/>
    <property type="project" value="UniProtKB-SubCell"/>
</dbReference>
<feature type="domain" description="EGF-like" evidence="17">
    <location>
        <begin position="480"/>
        <end position="514"/>
    </location>
</feature>
<dbReference type="InterPro" id="IPR003645">
    <property type="entry name" value="Fol_N"/>
</dbReference>
<feature type="domain" description="EGF-like" evidence="17">
    <location>
        <begin position="961"/>
        <end position="996"/>
    </location>
</feature>
<dbReference type="Pfam" id="PF00008">
    <property type="entry name" value="EGF"/>
    <property type="match status" value="6"/>
</dbReference>
<dbReference type="PROSITE" id="PS50026">
    <property type="entry name" value="EGF_3"/>
    <property type="match status" value="21"/>
</dbReference>
<dbReference type="GO" id="GO:0030154">
    <property type="term" value="P:cell differentiation"/>
    <property type="evidence" value="ECO:0007669"/>
    <property type="project" value="UniProtKB-KW"/>
</dbReference>
<feature type="disulfide bond" evidence="12">
    <location>
        <begin position="1287"/>
        <end position="1296"/>
    </location>
</feature>
<feature type="disulfide bond" evidence="12">
    <location>
        <begin position="1224"/>
        <end position="1234"/>
    </location>
</feature>
<evidence type="ECO:0000256" key="2">
    <source>
        <dbReference type="ARBA" id="ARBA00004316"/>
    </source>
</evidence>
<feature type="disulfide bond" evidence="12">
    <location>
        <begin position="1368"/>
        <end position="1377"/>
    </location>
</feature>
<comment type="subcellular location">
    <subcellularLocation>
        <location evidence="2">Cell projection</location>
    </subcellularLocation>
    <subcellularLocation>
        <location evidence="1">Cytoplasm</location>
        <location evidence="1">Cytoskeleton</location>
    </subcellularLocation>
</comment>
<feature type="domain" description="EGF-like" evidence="17">
    <location>
        <begin position="31"/>
        <end position="68"/>
    </location>
</feature>
<feature type="domain" description="EGF-like" evidence="17">
    <location>
        <begin position="1300"/>
        <end position="1336"/>
    </location>
</feature>
<proteinExistence type="predicted"/>
<feature type="disulfide bond" evidence="12">
    <location>
        <begin position="1460"/>
        <end position="1470"/>
    </location>
</feature>
<dbReference type="InterPro" id="IPR001791">
    <property type="entry name" value="Laminin_G"/>
</dbReference>
<dbReference type="Pfam" id="PF07645">
    <property type="entry name" value="EGF_CA"/>
    <property type="match status" value="2"/>
</dbReference>
<dbReference type="InterPro" id="IPR000152">
    <property type="entry name" value="EGF-type_Asp/Asn_hydroxyl_site"/>
</dbReference>
<evidence type="ECO:0000256" key="3">
    <source>
        <dbReference type="ARBA" id="ARBA00022490"/>
    </source>
</evidence>
<feature type="domain" description="EGF-like" evidence="17">
    <location>
        <begin position="1181"/>
        <end position="1218"/>
    </location>
</feature>
<dbReference type="PANTHER" id="PTHR24049:SF22">
    <property type="entry name" value="DROSOPHILA CRUMBS HOMOLOG"/>
    <property type="match status" value="1"/>
</dbReference>
<evidence type="ECO:0000256" key="15">
    <source>
        <dbReference type="SAM" id="SignalP"/>
    </source>
</evidence>
<feature type="disulfide bond" evidence="12">
    <location>
        <begin position="1245"/>
        <end position="1254"/>
    </location>
</feature>
<name>A0AAV5WL66_9BILA</name>
<dbReference type="InterPro" id="IPR009030">
    <property type="entry name" value="Growth_fac_rcpt_cys_sf"/>
</dbReference>
<evidence type="ECO:0000256" key="13">
    <source>
        <dbReference type="SAM" id="MobiDB-lite"/>
    </source>
</evidence>
<organism evidence="18 19">
    <name type="scientific">Pristionchus fissidentatus</name>
    <dbReference type="NCBI Taxonomy" id="1538716"/>
    <lineage>
        <taxon>Eukaryota</taxon>
        <taxon>Metazoa</taxon>
        <taxon>Ecdysozoa</taxon>
        <taxon>Nematoda</taxon>
        <taxon>Chromadorea</taxon>
        <taxon>Rhabditida</taxon>
        <taxon>Rhabditina</taxon>
        <taxon>Diplogasteromorpha</taxon>
        <taxon>Diplogasteroidea</taxon>
        <taxon>Neodiplogasteridae</taxon>
        <taxon>Pristionchus</taxon>
    </lineage>
</organism>
<feature type="domain" description="EGF-like" evidence="17">
    <location>
        <begin position="168"/>
        <end position="204"/>
    </location>
</feature>
<feature type="transmembrane region" description="Helical" evidence="14">
    <location>
        <begin position="1670"/>
        <end position="1694"/>
    </location>
</feature>
<protein>
    <recommendedName>
        <fullName evidence="20">Crb-1</fullName>
    </recommendedName>
</protein>
<keyword evidence="19" id="KW-1185">Reference proteome</keyword>
<evidence type="ECO:0000256" key="5">
    <source>
        <dbReference type="ARBA" id="ARBA00022729"/>
    </source>
</evidence>
<evidence type="ECO:0000256" key="8">
    <source>
        <dbReference type="ARBA" id="ARBA00023157"/>
    </source>
</evidence>
<feature type="disulfide bond" evidence="12">
    <location>
        <begin position="986"/>
        <end position="995"/>
    </location>
</feature>
<dbReference type="SUPFAM" id="SSF57184">
    <property type="entry name" value="Growth factor receptor domain"/>
    <property type="match status" value="1"/>
</dbReference>
<feature type="non-terminal residue" evidence="18">
    <location>
        <position position="1"/>
    </location>
</feature>
<evidence type="ECO:0000256" key="6">
    <source>
        <dbReference type="ARBA" id="ARBA00022737"/>
    </source>
</evidence>
<feature type="region of interest" description="Disordered" evidence="13">
    <location>
        <begin position="439"/>
        <end position="465"/>
    </location>
</feature>
<keyword evidence="14" id="KW-0472">Membrane</keyword>
<keyword evidence="8 12" id="KW-1015">Disulfide bond</keyword>
<dbReference type="InterPro" id="IPR018097">
    <property type="entry name" value="EGF_Ca-bd_CS"/>
</dbReference>
<feature type="disulfide bond" evidence="12">
    <location>
        <begin position="377"/>
        <end position="386"/>
    </location>
</feature>
<feature type="disulfide bond" evidence="12">
    <location>
        <begin position="194"/>
        <end position="203"/>
    </location>
</feature>
<dbReference type="PROSITE" id="PS00022">
    <property type="entry name" value="EGF_1"/>
    <property type="match status" value="21"/>
</dbReference>
<dbReference type="Gene3D" id="2.10.25.10">
    <property type="entry name" value="Laminin"/>
    <property type="match status" value="18"/>
</dbReference>
<comment type="caution">
    <text evidence="18">The sequence shown here is derived from an EMBL/GenBank/DDBJ whole genome shotgun (WGS) entry which is preliminary data.</text>
</comment>
<feature type="domain" description="Laminin G" evidence="16">
    <location>
        <begin position="766"/>
        <end position="965"/>
    </location>
</feature>
<feature type="disulfide bond" evidence="12">
    <location>
        <begin position="1445"/>
        <end position="1454"/>
    </location>
</feature>
<keyword evidence="14" id="KW-1133">Transmembrane helix</keyword>
<feature type="disulfide bond" evidence="12">
    <location>
        <begin position="58"/>
        <end position="67"/>
    </location>
</feature>
<evidence type="ECO:0000259" key="17">
    <source>
        <dbReference type="PROSITE" id="PS50026"/>
    </source>
</evidence>
<dbReference type="SMART" id="SM00179">
    <property type="entry name" value="EGF_CA"/>
    <property type="match status" value="18"/>
</dbReference>
<dbReference type="PROSITE" id="PS01186">
    <property type="entry name" value="EGF_2"/>
    <property type="match status" value="14"/>
</dbReference>
<comment type="caution">
    <text evidence="12">Lacks conserved residue(s) required for the propagation of feature annotation.</text>
</comment>
<gene>
    <name evidence="18" type="ORF">PFISCL1PPCAC_22597</name>
</gene>
<feature type="chain" id="PRO_5043809091" description="Crb-1" evidence="15">
    <location>
        <begin position="32"/>
        <end position="1730"/>
    </location>
</feature>
<feature type="disulfide bond" evidence="12">
    <location>
        <begin position="1406"/>
        <end position="1415"/>
    </location>
</feature>
<feature type="domain" description="EGF-like" evidence="17">
    <location>
        <begin position="1570"/>
        <end position="1606"/>
    </location>
</feature>
<feature type="domain" description="EGF-like" evidence="17">
    <location>
        <begin position="279"/>
        <end position="318"/>
    </location>
</feature>
<dbReference type="FunFam" id="2.10.25.10:FF:000321">
    <property type="entry name" value="Protein delta homolog 1"/>
    <property type="match status" value="1"/>
</dbReference>
<reference evidence="18" key="1">
    <citation type="submission" date="2023-10" db="EMBL/GenBank/DDBJ databases">
        <title>Genome assembly of Pristionchus species.</title>
        <authorList>
            <person name="Yoshida K."/>
            <person name="Sommer R.J."/>
        </authorList>
    </citation>
    <scope>NUCLEOTIDE SEQUENCE</scope>
    <source>
        <strain evidence="18">RS5133</strain>
    </source>
</reference>
<feature type="domain" description="EGF-like" evidence="17">
    <location>
        <begin position="1456"/>
        <end position="1492"/>
    </location>
</feature>
<dbReference type="SMART" id="SM00274">
    <property type="entry name" value="FOLN"/>
    <property type="match status" value="3"/>
</dbReference>
<feature type="disulfide bond" evidence="12">
    <location>
        <begin position="268"/>
        <end position="277"/>
    </location>
</feature>
<feature type="region of interest" description="Disordered" evidence="13">
    <location>
        <begin position="326"/>
        <end position="350"/>
    </location>
</feature>
<feature type="disulfide bond" evidence="12">
    <location>
        <begin position="729"/>
        <end position="739"/>
    </location>
</feature>
<dbReference type="Pfam" id="PF02210">
    <property type="entry name" value="Laminin_G_2"/>
    <property type="match status" value="2"/>
</dbReference>
<keyword evidence="7" id="KW-0221">Differentiation</keyword>
<dbReference type="Proteomes" id="UP001432322">
    <property type="component" value="Unassembled WGS sequence"/>
</dbReference>
<evidence type="ECO:0000256" key="11">
    <source>
        <dbReference type="ARBA" id="ARBA00023273"/>
    </source>
</evidence>
<evidence type="ECO:0000313" key="19">
    <source>
        <dbReference type="Proteomes" id="UP001432322"/>
    </source>
</evidence>
<evidence type="ECO:0000256" key="9">
    <source>
        <dbReference type="ARBA" id="ARBA00023180"/>
    </source>
</evidence>
<dbReference type="GO" id="GO:0005856">
    <property type="term" value="C:cytoskeleton"/>
    <property type="evidence" value="ECO:0007669"/>
    <property type="project" value="UniProtKB-SubCell"/>
</dbReference>
<feature type="domain" description="EGF-like" evidence="17">
    <location>
        <begin position="351"/>
        <end position="387"/>
    </location>
</feature>
<dbReference type="GO" id="GO:0042995">
    <property type="term" value="C:cell projection"/>
    <property type="evidence" value="ECO:0007669"/>
    <property type="project" value="UniProtKB-SubCell"/>
</dbReference>
<feature type="disulfide bond" evidence="12">
    <location>
        <begin position="156"/>
        <end position="165"/>
    </location>
</feature>
<dbReference type="FunFam" id="2.10.25.10:FF:000095">
    <property type="entry name" value="Notch, isoform B"/>
    <property type="match status" value="1"/>
</dbReference>
<dbReference type="CDD" id="cd00054">
    <property type="entry name" value="EGF_CA"/>
    <property type="match status" value="9"/>
</dbReference>
<evidence type="ECO:0008006" key="20">
    <source>
        <dbReference type="Google" id="ProtNLM"/>
    </source>
</evidence>
<dbReference type="PANTHER" id="PTHR24049">
    <property type="entry name" value="CRUMBS FAMILY MEMBER"/>
    <property type="match status" value="1"/>
</dbReference>
<evidence type="ECO:0000256" key="7">
    <source>
        <dbReference type="ARBA" id="ARBA00022782"/>
    </source>
</evidence>
<dbReference type="CDD" id="cd00110">
    <property type="entry name" value="LamG"/>
    <property type="match status" value="2"/>
</dbReference>
<keyword evidence="14" id="KW-0812">Transmembrane</keyword>
<feature type="domain" description="EGF-like" evidence="17">
    <location>
        <begin position="130"/>
        <end position="166"/>
    </location>
</feature>
<dbReference type="SMART" id="SM00181">
    <property type="entry name" value="EGF"/>
    <property type="match status" value="25"/>
</dbReference>